<dbReference type="Proteomes" id="UP001460270">
    <property type="component" value="Unassembled WGS sequence"/>
</dbReference>
<keyword evidence="2" id="KW-1185">Reference proteome</keyword>
<evidence type="ECO:0000313" key="1">
    <source>
        <dbReference type="EMBL" id="KAK7878049.1"/>
    </source>
</evidence>
<protein>
    <submittedName>
        <fullName evidence="1">Uncharacterized protein</fullName>
    </submittedName>
</protein>
<reference evidence="2" key="1">
    <citation type="submission" date="2024-04" db="EMBL/GenBank/DDBJ databases">
        <title>Salinicola lusitanus LLJ914,a marine bacterium isolated from the Okinawa Trough.</title>
        <authorList>
            <person name="Li J."/>
        </authorList>
    </citation>
    <scope>NUCLEOTIDE SEQUENCE [LARGE SCALE GENOMIC DNA]</scope>
</reference>
<dbReference type="EMBL" id="JBBPFD010000638">
    <property type="protein sequence ID" value="KAK7878049.1"/>
    <property type="molecule type" value="Genomic_DNA"/>
</dbReference>
<sequence>MLEVCAQHDSGDYTRVTRIHFVQTVRADARRRVPPETTAPALIYKSQWEDESAEGSLSDLFGERSFKVTVHSSALSRGQGLFRLYSTYGHMPRRAEQKAVRRPRNTFNMSATIPIDSYGALGCVQEAQQVSNGTRDKAFHLTAEQCKLRQRLAWVYLP</sequence>
<name>A0AAW0MMQ7_9GOBI</name>
<evidence type="ECO:0000313" key="2">
    <source>
        <dbReference type="Proteomes" id="UP001460270"/>
    </source>
</evidence>
<proteinExistence type="predicted"/>
<comment type="caution">
    <text evidence="1">The sequence shown here is derived from an EMBL/GenBank/DDBJ whole genome shotgun (WGS) entry which is preliminary data.</text>
</comment>
<organism evidence="1 2">
    <name type="scientific">Mugilogobius chulae</name>
    <name type="common">yellowstripe goby</name>
    <dbReference type="NCBI Taxonomy" id="88201"/>
    <lineage>
        <taxon>Eukaryota</taxon>
        <taxon>Metazoa</taxon>
        <taxon>Chordata</taxon>
        <taxon>Craniata</taxon>
        <taxon>Vertebrata</taxon>
        <taxon>Euteleostomi</taxon>
        <taxon>Actinopterygii</taxon>
        <taxon>Neopterygii</taxon>
        <taxon>Teleostei</taxon>
        <taxon>Neoteleostei</taxon>
        <taxon>Acanthomorphata</taxon>
        <taxon>Gobiaria</taxon>
        <taxon>Gobiiformes</taxon>
        <taxon>Gobioidei</taxon>
        <taxon>Gobiidae</taxon>
        <taxon>Gobionellinae</taxon>
        <taxon>Mugilogobius</taxon>
    </lineage>
</organism>
<accession>A0AAW0MMQ7</accession>
<dbReference type="AlphaFoldDB" id="A0AAW0MMQ7"/>
<gene>
    <name evidence="1" type="ORF">WMY93_031299</name>
</gene>